<name>A0ABR2AWM2_9ROSI</name>
<evidence type="ECO:0000313" key="3">
    <source>
        <dbReference type="Proteomes" id="UP001472677"/>
    </source>
</evidence>
<comment type="caution">
    <text evidence="2">The sequence shown here is derived from an EMBL/GenBank/DDBJ whole genome shotgun (WGS) entry which is preliminary data.</text>
</comment>
<sequence length="198" mass="22353">MVSTIMQGIIDGLEKKREDIQGKIVQVKDLLGQLQDNMKKKDEKDTGIIRQLKGKSTFVTDSLAVAKFVAENTDGQGYMGFSEVVHCQEDTHPKRLELPVFSGDNPCEGLHRAEQYFHFTGIGDKDNLKATMCLDGRISNLQRSLVEFESLFEDPTGLPQSISTNHTLLLKERSQPPNIFHIVILITRKKRLSILSRK</sequence>
<dbReference type="Proteomes" id="UP001472677">
    <property type="component" value="Unassembled WGS sequence"/>
</dbReference>
<evidence type="ECO:0000313" key="2">
    <source>
        <dbReference type="EMBL" id="KAK8498601.1"/>
    </source>
</evidence>
<protein>
    <submittedName>
        <fullName evidence="2">Uncharacterized protein</fullName>
    </submittedName>
</protein>
<accession>A0ABR2AWM2</accession>
<organism evidence="2 3">
    <name type="scientific">Hibiscus sabdariffa</name>
    <name type="common">roselle</name>
    <dbReference type="NCBI Taxonomy" id="183260"/>
    <lineage>
        <taxon>Eukaryota</taxon>
        <taxon>Viridiplantae</taxon>
        <taxon>Streptophyta</taxon>
        <taxon>Embryophyta</taxon>
        <taxon>Tracheophyta</taxon>
        <taxon>Spermatophyta</taxon>
        <taxon>Magnoliopsida</taxon>
        <taxon>eudicotyledons</taxon>
        <taxon>Gunneridae</taxon>
        <taxon>Pentapetalae</taxon>
        <taxon>rosids</taxon>
        <taxon>malvids</taxon>
        <taxon>Malvales</taxon>
        <taxon>Malvaceae</taxon>
        <taxon>Malvoideae</taxon>
        <taxon>Hibiscus</taxon>
    </lineage>
</organism>
<proteinExistence type="predicted"/>
<evidence type="ECO:0000256" key="1">
    <source>
        <dbReference type="SAM" id="Coils"/>
    </source>
</evidence>
<gene>
    <name evidence="2" type="ORF">V6N12_066971</name>
</gene>
<keyword evidence="1" id="KW-0175">Coiled coil</keyword>
<reference evidence="2 3" key="1">
    <citation type="journal article" date="2024" name="G3 (Bethesda)">
        <title>Genome assembly of Hibiscus sabdariffa L. provides insights into metabolisms of medicinal natural products.</title>
        <authorList>
            <person name="Kim T."/>
        </authorList>
    </citation>
    <scope>NUCLEOTIDE SEQUENCE [LARGE SCALE GENOMIC DNA]</scope>
    <source>
        <strain evidence="2">TK-2024</strain>
        <tissue evidence="2">Old leaves</tissue>
    </source>
</reference>
<feature type="coiled-coil region" evidence="1">
    <location>
        <begin position="10"/>
        <end position="44"/>
    </location>
</feature>
<dbReference type="EMBL" id="JBBPBM010000256">
    <property type="protein sequence ID" value="KAK8498601.1"/>
    <property type="molecule type" value="Genomic_DNA"/>
</dbReference>
<keyword evidence="3" id="KW-1185">Reference proteome</keyword>